<accession>A0ABS2ZWV9</accession>
<proteinExistence type="predicted"/>
<gene>
    <name evidence="1" type="ORF">JYA62_03275</name>
</gene>
<comment type="caution">
    <text evidence="1">The sequence shown here is derived from an EMBL/GenBank/DDBJ whole genome shotgun (WGS) entry which is preliminary data.</text>
</comment>
<dbReference type="EMBL" id="JAFHLB010000003">
    <property type="protein sequence ID" value="MBN3576688.1"/>
    <property type="molecule type" value="Genomic_DNA"/>
</dbReference>
<evidence type="ECO:0000313" key="2">
    <source>
        <dbReference type="Proteomes" id="UP000779070"/>
    </source>
</evidence>
<evidence type="ECO:0000313" key="1">
    <source>
        <dbReference type="EMBL" id="MBN3576688.1"/>
    </source>
</evidence>
<reference evidence="1 2" key="1">
    <citation type="submission" date="2021-02" db="EMBL/GenBank/DDBJ databases">
        <title>Draft Genome Sequences of 5 Vibrio neptunius Strains Isolated From of Bivalve Hatcheries.</title>
        <authorList>
            <person name="Galvis F."/>
            <person name="Barja J.L."/>
            <person name="Lemos M.L."/>
            <person name="Balado M."/>
        </authorList>
    </citation>
    <scope>NUCLEOTIDE SEQUENCE [LARGE SCALE GENOMIC DNA]</scope>
    <source>
        <strain evidence="1 2">PP-145.98</strain>
    </source>
</reference>
<protein>
    <submittedName>
        <fullName evidence="1">Uncharacterized protein</fullName>
    </submittedName>
</protein>
<dbReference type="RefSeq" id="WP_206369002.1">
    <property type="nucleotide sequence ID" value="NZ_CAWPTM010000145.1"/>
</dbReference>
<dbReference type="Proteomes" id="UP000779070">
    <property type="component" value="Unassembled WGS sequence"/>
</dbReference>
<name>A0ABS2ZWV9_9VIBR</name>
<organism evidence="1 2">
    <name type="scientific">Vibrio neptunius</name>
    <dbReference type="NCBI Taxonomy" id="170651"/>
    <lineage>
        <taxon>Bacteria</taxon>
        <taxon>Pseudomonadati</taxon>
        <taxon>Pseudomonadota</taxon>
        <taxon>Gammaproteobacteria</taxon>
        <taxon>Vibrionales</taxon>
        <taxon>Vibrionaceae</taxon>
        <taxon>Vibrio</taxon>
    </lineage>
</organism>
<keyword evidence="2" id="KW-1185">Reference proteome</keyword>
<sequence length="196" mass="22119">MSDINEEYYVLVCGSGEVPSPYVSCSKSHYLIYQKPISLKVPIQIESAAEAQKSVPLIEAMAAPSDPVLSERITKVLEYYDLYKVQLLPAVYTHNDDNEYPYSVLVVDNDIDAYDFDNGQYSKRSDDGDVRNPRNCRLDPTKLASIPLDKRRIFLIPGMMDYLVHSSIAEPLIALNASGLHLVPLLQWDDRFGMTI</sequence>